<protein>
    <submittedName>
        <fullName evidence="13">Methyl-accepting chemotaxis sensory transducer with Cache sensor</fullName>
    </submittedName>
</protein>
<keyword evidence="6 10" id="KW-0472">Membrane</keyword>
<dbReference type="Pfam" id="PF00015">
    <property type="entry name" value="MCPsignal"/>
    <property type="match status" value="1"/>
</dbReference>
<dbReference type="PROSITE" id="PS50111">
    <property type="entry name" value="CHEMOTAXIS_TRANSDUC_2"/>
    <property type="match status" value="1"/>
</dbReference>
<evidence type="ECO:0000313" key="13">
    <source>
        <dbReference type="EMBL" id="SMB97526.1"/>
    </source>
</evidence>
<evidence type="ECO:0000256" key="1">
    <source>
        <dbReference type="ARBA" id="ARBA00004651"/>
    </source>
</evidence>
<dbReference type="PANTHER" id="PTHR32089">
    <property type="entry name" value="METHYL-ACCEPTING CHEMOTAXIS PROTEIN MCPB"/>
    <property type="match status" value="1"/>
</dbReference>
<dbReference type="InterPro" id="IPR033479">
    <property type="entry name" value="dCache_1"/>
</dbReference>
<feature type="domain" description="Methyl-accepting transducer" evidence="11">
    <location>
        <begin position="372"/>
        <end position="622"/>
    </location>
</feature>
<dbReference type="OrthoDB" id="13222at2"/>
<evidence type="ECO:0000259" key="11">
    <source>
        <dbReference type="PROSITE" id="PS50111"/>
    </source>
</evidence>
<evidence type="ECO:0000256" key="9">
    <source>
        <dbReference type="PROSITE-ProRule" id="PRU00284"/>
    </source>
</evidence>
<dbReference type="CDD" id="cd12914">
    <property type="entry name" value="PDC1_DGC_like"/>
    <property type="match status" value="1"/>
</dbReference>
<dbReference type="InterPro" id="IPR004089">
    <property type="entry name" value="MCPsignal_dom"/>
</dbReference>
<evidence type="ECO:0000256" key="4">
    <source>
        <dbReference type="ARBA" id="ARBA00022692"/>
    </source>
</evidence>
<accession>A0A1W1VW19</accession>
<evidence type="ECO:0000256" key="3">
    <source>
        <dbReference type="ARBA" id="ARBA00022500"/>
    </source>
</evidence>
<evidence type="ECO:0000256" key="10">
    <source>
        <dbReference type="SAM" id="Phobius"/>
    </source>
</evidence>
<feature type="transmembrane region" description="Helical" evidence="10">
    <location>
        <begin position="12"/>
        <end position="35"/>
    </location>
</feature>
<comment type="subcellular location">
    <subcellularLocation>
        <location evidence="1">Cell membrane</location>
        <topology evidence="1">Multi-pass membrane protein</topology>
    </subcellularLocation>
</comment>
<dbReference type="STRING" id="698762.SAMN00808754_1875"/>
<dbReference type="Gene3D" id="1.10.287.950">
    <property type="entry name" value="Methyl-accepting chemotaxis protein"/>
    <property type="match status" value="1"/>
</dbReference>
<dbReference type="PROSITE" id="PS50885">
    <property type="entry name" value="HAMP"/>
    <property type="match status" value="1"/>
</dbReference>
<dbReference type="SMART" id="SM00283">
    <property type="entry name" value="MA"/>
    <property type="match status" value="1"/>
</dbReference>
<dbReference type="GO" id="GO:0007165">
    <property type="term" value="P:signal transduction"/>
    <property type="evidence" value="ECO:0007669"/>
    <property type="project" value="UniProtKB-KW"/>
</dbReference>
<keyword evidence="4 10" id="KW-0812">Transmembrane</keyword>
<keyword evidence="7 9" id="KW-0807">Transducer</keyword>
<dbReference type="RefSeq" id="WP_084665466.1">
    <property type="nucleotide sequence ID" value="NZ_LT838272.1"/>
</dbReference>
<sequence>MKLRFTQTMFGRLLIWFLVVSFVPLVGVSFINYYITRSQIVAQCKQNMIHSVTLTSGAIEAWLNEKIVCLQELGKNPVFQSGDKEQIMAFLKSMKQAVPEAELILWAGSDGQSVNSMGATPSIKDREYFQEAIQGKISVSNLLIAKTTGNKIIIIAIPVRVPGGNSVLAMSIRTDVLTDMVARTKYGNKGYAYMIDRTGVVMAHPDEKMVMNENLTQSNSESLKSIAEKMVQGEEGIGEYTWEGVEKLVAYAPVKISGWSIALAAETSEVYGPVYNMVHFSQRAALLMALLAVLLAFAVSRQFSGPILKIAEQANTLATGDLRVAIATSFSGELGILGRALKKMIDNSKTILTYINQAAEDLEVAIQEISQAATDTARATEQVTENINQISAGAQEMVKSTSHISSAAEETAEQIAALARNVERIAGQTGQTLQRTEEGKNIMQALDQKNEETLRKAGMVQEAMARLADQAQRIRGITDIITGIAEQTNLLALNAAIEAARAGEAGRGFAVVAEEVRKLAEASSQQAAEIARVVVEVTGDVERAVQATQEATRLVKEQACIAEEALRYFESIARGSQEVAELLQEVEGQAKTVMEQAQKVSSAINDIVATSEESAASTEEIAASAQQMSAAAQNISARTKDLVKLMEKLKEQSQRFILT</sequence>
<dbReference type="Proteomes" id="UP000192569">
    <property type="component" value="Chromosome I"/>
</dbReference>
<evidence type="ECO:0000256" key="5">
    <source>
        <dbReference type="ARBA" id="ARBA00022989"/>
    </source>
</evidence>
<keyword evidence="14" id="KW-1185">Reference proteome</keyword>
<gene>
    <name evidence="13" type="ORF">SAMN00808754_1875</name>
</gene>
<reference evidence="13 14" key="1">
    <citation type="submission" date="2017-04" db="EMBL/GenBank/DDBJ databases">
        <authorList>
            <person name="Afonso C.L."/>
            <person name="Miller P.J."/>
            <person name="Scott M.A."/>
            <person name="Spackman E."/>
            <person name="Goraichik I."/>
            <person name="Dimitrov K.M."/>
            <person name="Suarez D.L."/>
            <person name="Swayne D.E."/>
        </authorList>
    </citation>
    <scope>NUCLEOTIDE SEQUENCE [LARGE SCALE GENOMIC DNA]</scope>
    <source>
        <strain evidence="13 14">ToBE</strain>
    </source>
</reference>
<organism evidence="13 14">
    <name type="scientific">Thermanaeromonas toyohensis ToBE</name>
    <dbReference type="NCBI Taxonomy" id="698762"/>
    <lineage>
        <taxon>Bacteria</taxon>
        <taxon>Bacillati</taxon>
        <taxon>Bacillota</taxon>
        <taxon>Clostridia</taxon>
        <taxon>Neomoorellales</taxon>
        <taxon>Neomoorellaceae</taxon>
        <taxon>Thermanaeromonas</taxon>
    </lineage>
</organism>
<comment type="similarity">
    <text evidence="8">Belongs to the methyl-accepting chemotaxis (MCP) protein family.</text>
</comment>
<dbReference type="Pfam" id="PF00672">
    <property type="entry name" value="HAMP"/>
    <property type="match status" value="1"/>
</dbReference>
<evidence type="ECO:0000256" key="6">
    <source>
        <dbReference type="ARBA" id="ARBA00023136"/>
    </source>
</evidence>
<evidence type="ECO:0000256" key="2">
    <source>
        <dbReference type="ARBA" id="ARBA00022475"/>
    </source>
</evidence>
<evidence type="ECO:0000256" key="8">
    <source>
        <dbReference type="ARBA" id="ARBA00029447"/>
    </source>
</evidence>
<dbReference type="GO" id="GO:0005886">
    <property type="term" value="C:plasma membrane"/>
    <property type="evidence" value="ECO:0007669"/>
    <property type="project" value="UniProtKB-SubCell"/>
</dbReference>
<dbReference type="SUPFAM" id="SSF58104">
    <property type="entry name" value="Methyl-accepting chemotaxis protein (MCP) signaling domain"/>
    <property type="match status" value="1"/>
</dbReference>
<dbReference type="EMBL" id="LT838272">
    <property type="protein sequence ID" value="SMB97526.1"/>
    <property type="molecule type" value="Genomic_DNA"/>
</dbReference>
<dbReference type="InterPro" id="IPR003660">
    <property type="entry name" value="HAMP_dom"/>
</dbReference>
<dbReference type="PANTHER" id="PTHR32089:SF112">
    <property type="entry name" value="LYSOZYME-LIKE PROTEIN-RELATED"/>
    <property type="match status" value="1"/>
</dbReference>
<evidence type="ECO:0000259" key="12">
    <source>
        <dbReference type="PROSITE" id="PS50885"/>
    </source>
</evidence>
<dbReference type="CDD" id="cd12912">
    <property type="entry name" value="PDC2_MCP_like"/>
    <property type="match status" value="1"/>
</dbReference>
<keyword evidence="3" id="KW-0145">Chemotaxis</keyword>
<evidence type="ECO:0000256" key="7">
    <source>
        <dbReference type="ARBA" id="ARBA00023224"/>
    </source>
</evidence>
<evidence type="ECO:0000313" key="14">
    <source>
        <dbReference type="Proteomes" id="UP000192569"/>
    </source>
</evidence>
<dbReference type="CDD" id="cd11386">
    <property type="entry name" value="MCP_signal"/>
    <property type="match status" value="1"/>
</dbReference>
<keyword evidence="2" id="KW-1003">Cell membrane</keyword>
<dbReference type="SMART" id="SM00304">
    <property type="entry name" value="HAMP"/>
    <property type="match status" value="1"/>
</dbReference>
<keyword evidence="5 10" id="KW-1133">Transmembrane helix</keyword>
<proteinExistence type="inferred from homology"/>
<dbReference type="AlphaFoldDB" id="A0A1W1VW19"/>
<dbReference type="GO" id="GO:0006935">
    <property type="term" value="P:chemotaxis"/>
    <property type="evidence" value="ECO:0007669"/>
    <property type="project" value="UniProtKB-KW"/>
</dbReference>
<dbReference type="CDD" id="cd06225">
    <property type="entry name" value="HAMP"/>
    <property type="match status" value="1"/>
</dbReference>
<dbReference type="Gene3D" id="3.30.450.20">
    <property type="entry name" value="PAS domain"/>
    <property type="match status" value="2"/>
</dbReference>
<name>A0A1W1VW19_9FIRM</name>
<dbReference type="Pfam" id="PF02743">
    <property type="entry name" value="dCache_1"/>
    <property type="match status" value="1"/>
</dbReference>
<feature type="domain" description="HAMP" evidence="12">
    <location>
        <begin position="301"/>
        <end position="353"/>
    </location>
</feature>